<evidence type="ECO:0000259" key="9">
    <source>
        <dbReference type="PROSITE" id="PS50885"/>
    </source>
</evidence>
<dbReference type="GO" id="GO:0007165">
    <property type="term" value="P:signal transduction"/>
    <property type="evidence" value="ECO:0007669"/>
    <property type="project" value="UniProtKB-KW"/>
</dbReference>
<dbReference type="Pfam" id="PF00015">
    <property type="entry name" value="MCPsignal"/>
    <property type="match status" value="1"/>
</dbReference>
<dbReference type="AlphaFoldDB" id="A0A0A0BQ11"/>
<dbReference type="InterPro" id="IPR003660">
    <property type="entry name" value="HAMP_dom"/>
</dbReference>
<protein>
    <submittedName>
        <fullName evidence="10">Chemotaxis protein</fullName>
    </submittedName>
</protein>
<evidence type="ECO:0000259" key="8">
    <source>
        <dbReference type="PROSITE" id="PS50111"/>
    </source>
</evidence>
<evidence type="ECO:0000313" key="10">
    <source>
        <dbReference type="EMBL" id="KGM10050.1"/>
    </source>
</evidence>
<comment type="similarity">
    <text evidence="4">Belongs to the methyl-accepting chemotaxis (MCP) protein family.</text>
</comment>
<comment type="caution">
    <text evidence="10">The sequence shown here is derived from an EMBL/GenBank/DDBJ whole genome shotgun (WGS) entry which is preliminary data.</text>
</comment>
<keyword evidence="1 6" id="KW-0812">Transmembrane</keyword>
<evidence type="ECO:0000256" key="7">
    <source>
        <dbReference type="SAM" id="SignalP"/>
    </source>
</evidence>
<feature type="domain" description="Methyl-accepting transducer" evidence="8">
    <location>
        <begin position="271"/>
        <end position="504"/>
    </location>
</feature>
<keyword evidence="3 5" id="KW-0807">Transducer</keyword>
<dbReference type="InterPro" id="IPR004090">
    <property type="entry name" value="Chemotax_Me-accpt_rcpt"/>
</dbReference>
<dbReference type="SUPFAM" id="SSF58104">
    <property type="entry name" value="Methyl-accepting chemotaxis protein (MCP) signaling domain"/>
    <property type="match status" value="1"/>
</dbReference>
<dbReference type="PANTHER" id="PTHR32089:SF112">
    <property type="entry name" value="LYSOZYME-LIKE PROTEIN-RELATED"/>
    <property type="match status" value="1"/>
</dbReference>
<dbReference type="EMBL" id="AXCY01000065">
    <property type="protein sequence ID" value="KGM10050.1"/>
    <property type="molecule type" value="Genomic_DNA"/>
</dbReference>
<evidence type="ECO:0000256" key="5">
    <source>
        <dbReference type="PROSITE-ProRule" id="PRU00284"/>
    </source>
</evidence>
<dbReference type="PROSITE" id="PS50111">
    <property type="entry name" value="CHEMOTAXIS_TRANSDUC_2"/>
    <property type="match status" value="1"/>
</dbReference>
<reference evidence="10 11" key="2">
    <citation type="journal article" date="2015" name="Stand. Genomic Sci.">
        <title>Draft genome sequence of Cellulomonas carbonis T26(T) and comparative analysis of six Cellulomonas genomes.</title>
        <authorList>
            <person name="Zhuang W."/>
            <person name="Zhang S."/>
            <person name="Xia X."/>
            <person name="Wang G."/>
        </authorList>
    </citation>
    <scope>NUCLEOTIDE SEQUENCE [LARGE SCALE GENOMIC DNA]</scope>
    <source>
        <strain evidence="10 11">T26</strain>
    </source>
</reference>
<feature type="transmembrane region" description="Helical" evidence="6">
    <location>
        <begin position="195"/>
        <end position="213"/>
    </location>
</feature>
<dbReference type="Pfam" id="PF00672">
    <property type="entry name" value="HAMP"/>
    <property type="match status" value="1"/>
</dbReference>
<feature type="chain" id="PRO_5001959836" evidence="7">
    <location>
        <begin position="22"/>
        <end position="529"/>
    </location>
</feature>
<accession>A0A0A0BQ11</accession>
<organism evidence="10 11">
    <name type="scientific">Cellulomonas carbonis T26</name>
    <dbReference type="NCBI Taxonomy" id="947969"/>
    <lineage>
        <taxon>Bacteria</taxon>
        <taxon>Bacillati</taxon>
        <taxon>Actinomycetota</taxon>
        <taxon>Actinomycetes</taxon>
        <taxon>Micrococcales</taxon>
        <taxon>Cellulomonadaceae</taxon>
        <taxon>Cellulomonas</taxon>
    </lineage>
</organism>
<dbReference type="Gene3D" id="1.10.287.950">
    <property type="entry name" value="Methyl-accepting chemotaxis protein"/>
    <property type="match status" value="1"/>
</dbReference>
<dbReference type="PROSITE" id="PS50885">
    <property type="entry name" value="HAMP"/>
    <property type="match status" value="1"/>
</dbReference>
<evidence type="ECO:0000256" key="4">
    <source>
        <dbReference type="ARBA" id="ARBA00029447"/>
    </source>
</evidence>
<dbReference type="InterPro" id="IPR004089">
    <property type="entry name" value="MCPsignal_dom"/>
</dbReference>
<dbReference type="GO" id="GO:0006935">
    <property type="term" value="P:chemotaxis"/>
    <property type="evidence" value="ECO:0007669"/>
    <property type="project" value="InterPro"/>
</dbReference>
<dbReference type="SMART" id="SM00283">
    <property type="entry name" value="MA"/>
    <property type="match status" value="1"/>
</dbReference>
<gene>
    <name evidence="10" type="ORF">N868_16840</name>
</gene>
<keyword evidence="7" id="KW-0732">Signal</keyword>
<evidence type="ECO:0000256" key="2">
    <source>
        <dbReference type="ARBA" id="ARBA00022989"/>
    </source>
</evidence>
<keyword evidence="6" id="KW-0472">Membrane</keyword>
<evidence type="ECO:0000313" key="11">
    <source>
        <dbReference type="Proteomes" id="UP000029839"/>
    </source>
</evidence>
<reference evidence="10 11" key="1">
    <citation type="submission" date="2013-08" db="EMBL/GenBank/DDBJ databases">
        <title>Genome sequencing of Cellulomonas carbonis T26.</title>
        <authorList>
            <person name="Chen F."/>
            <person name="Li Y."/>
            <person name="Wang G."/>
        </authorList>
    </citation>
    <scope>NUCLEOTIDE SEQUENCE [LARGE SCALE GENOMIC DNA]</scope>
    <source>
        <strain evidence="10 11">T26</strain>
    </source>
</reference>
<dbReference type="PRINTS" id="PR00260">
    <property type="entry name" value="CHEMTRNSDUCR"/>
</dbReference>
<dbReference type="Proteomes" id="UP000029839">
    <property type="component" value="Unassembled WGS sequence"/>
</dbReference>
<dbReference type="GO" id="GO:0016020">
    <property type="term" value="C:membrane"/>
    <property type="evidence" value="ECO:0007669"/>
    <property type="project" value="InterPro"/>
</dbReference>
<dbReference type="OrthoDB" id="1115140at2"/>
<dbReference type="CDD" id="cd06225">
    <property type="entry name" value="HAMP"/>
    <property type="match status" value="1"/>
</dbReference>
<feature type="signal peptide" evidence="7">
    <location>
        <begin position="1"/>
        <end position="21"/>
    </location>
</feature>
<sequence length="529" mass="54107">MTGRFLAVGAVGVLGAVAVTAASGIGARAVAEEVAVLDGLATVTSSIQDMRMYNSDVTGWQVAYAGDVRKMGGAAAVDDENLNRAGYLVSAQGLRDTLAATPVDLLTPAEREVFDRTVVLWDEFFVADDAVVAHYRQDTEESIDAGDAAIIDEVYPVYEQIIAETGTLLGSLEERRAEAEAAIGASQSRLATVNAAVLAVVLAAVVAVTLVLARRTRRSIARLQGAIDAMGHGDLTVTADVRTRDEIGAMAASLATAQDALRATLAQVAEASTTIAAASEEMSAAGAEVSAGAEETSAQAGVVAAAAEQVSRNVQAVAAGAEEMGASIREIAQSSSQAARVAAQATQVADEANASVSQLGSSSQQIGDVVRTITSIAEQTNLLALNATIEAARAGEAGKGFAVVAGEVKDLAQETARATEDIARRVETIQADTTGAVEAIGRISEIIARINDFQLTIASAVEEQTATTTEMSRGVTEAATGSGQIAANITGVAETASASSGTVAQMRDSVVELARMAADLQGRVASFTY</sequence>
<evidence type="ECO:0000256" key="1">
    <source>
        <dbReference type="ARBA" id="ARBA00022692"/>
    </source>
</evidence>
<dbReference type="GO" id="GO:0004888">
    <property type="term" value="F:transmembrane signaling receptor activity"/>
    <property type="evidence" value="ECO:0007669"/>
    <property type="project" value="InterPro"/>
</dbReference>
<evidence type="ECO:0000256" key="3">
    <source>
        <dbReference type="ARBA" id="ARBA00023224"/>
    </source>
</evidence>
<feature type="domain" description="HAMP" evidence="9">
    <location>
        <begin position="214"/>
        <end position="266"/>
    </location>
</feature>
<proteinExistence type="inferred from homology"/>
<dbReference type="SMART" id="SM00304">
    <property type="entry name" value="HAMP"/>
    <property type="match status" value="1"/>
</dbReference>
<dbReference type="PANTHER" id="PTHR32089">
    <property type="entry name" value="METHYL-ACCEPTING CHEMOTAXIS PROTEIN MCPB"/>
    <property type="match status" value="1"/>
</dbReference>
<keyword evidence="2 6" id="KW-1133">Transmembrane helix</keyword>
<name>A0A0A0BQ11_9CELL</name>
<keyword evidence="11" id="KW-1185">Reference proteome</keyword>
<evidence type="ECO:0000256" key="6">
    <source>
        <dbReference type="SAM" id="Phobius"/>
    </source>
</evidence>